<name>A0A6N8GH59_9MICC</name>
<evidence type="ECO:0000313" key="1">
    <source>
        <dbReference type="EMBL" id="MUN61582.1"/>
    </source>
</evidence>
<keyword evidence="2" id="KW-1185">Reference proteome</keyword>
<proteinExistence type="predicted"/>
<dbReference type="RefSeq" id="WP_156266145.1">
    <property type="nucleotide sequence ID" value="NZ_WOGU01000001.1"/>
</dbReference>
<reference evidence="1 2" key="1">
    <citation type="submission" date="2019-12" db="EMBL/GenBank/DDBJ databases">
        <authorList>
            <person name="Shi Y."/>
        </authorList>
    </citation>
    <scope>NUCLEOTIDE SEQUENCE [LARGE SCALE GENOMIC DNA]</scope>
    <source>
        <strain evidence="1 2">JCM 17929</strain>
    </source>
</reference>
<evidence type="ECO:0000313" key="2">
    <source>
        <dbReference type="Proteomes" id="UP000436989"/>
    </source>
</evidence>
<dbReference type="Proteomes" id="UP000436989">
    <property type="component" value="Unassembled WGS sequence"/>
</dbReference>
<organism evidence="1 2">
    <name type="scientific">Kocuria sediminis</name>
    <dbReference type="NCBI Taxonomy" id="1038857"/>
    <lineage>
        <taxon>Bacteria</taxon>
        <taxon>Bacillati</taxon>
        <taxon>Actinomycetota</taxon>
        <taxon>Actinomycetes</taxon>
        <taxon>Micrococcales</taxon>
        <taxon>Micrococcaceae</taxon>
        <taxon>Kocuria</taxon>
    </lineage>
</organism>
<gene>
    <name evidence="1" type="ORF">GMA12_00155</name>
</gene>
<sequence length="56" mass="6478">MKLADIHYLSRWTPTADPLEFRIDEIHARLDRIETGIDELRTTNDSILRSIQGGAR</sequence>
<dbReference type="EMBL" id="WOGU01000001">
    <property type="protein sequence ID" value="MUN61582.1"/>
    <property type="molecule type" value="Genomic_DNA"/>
</dbReference>
<comment type="caution">
    <text evidence="1">The sequence shown here is derived from an EMBL/GenBank/DDBJ whole genome shotgun (WGS) entry which is preliminary data.</text>
</comment>
<protein>
    <submittedName>
        <fullName evidence="1">Uncharacterized protein</fullName>
    </submittedName>
</protein>
<accession>A0A6N8GH59</accession>
<dbReference type="AlphaFoldDB" id="A0A6N8GH59"/>